<name>A0AAW4BHT8_VIBAN</name>
<keyword evidence="3" id="KW-1185">Reference proteome</keyword>
<evidence type="ECO:0008006" key="5">
    <source>
        <dbReference type="Google" id="ProtNLM"/>
    </source>
</evidence>
<gene>
    <name evidence="1" type="ORF">EAY46_23870</name>
    <name evidence="2" type="ORF">ERJ77_07670</name>
</gene>
<sequence>MLITNNRKRTDMEQRLALLLHANVISQRAYDGCLQVIAMMDRQLGLPHDNEQYQMALTHLSRAADRIWQGEAVAEGLDSELLDEIYDDPGIQSVIDIHQKTLNAMSLSTVPATEESFLIANIYALYLAAQHDETQE</sequence>
<evidence type="ECO:0000313" key="3">
    <source>
        <dbReference type="Proteomes" id="UP000726136"/>
    </source>
</evidence>
<dbReference type="Proteomes" id="UP000786185">
    <property type="component" value="Unassembled WGS sequence"/>
</dbReference>
<evidence type="ECO:0000313" key="1">
    <source>
        <dbReference type="EMBL" id="MBF4376028.1"/>
    </source>
</evidence>
<accession>A0AAW4BHT8</accession>
<evidence type="ECO:0000313" key="2">
    <source>
        <dbReference type="EMBL" id="MBF4434383.1"/>
    </source>
</evidence>
<organism evidence="2 4">
    <name type="scientific">Vibrio anguillarum</name>
    <name type="common">Listonella anguillarum</name>
    <dbReference type="NCBI Taxonomy" id="55601"/>
    <lineage>
        <taxon>Bacteria</taxon>
        <taxon>Pseudomonadati</taxon>
        <taxon>Pseudomonadota</taxon>
        <taxon>Gammaproteobacteria</taxon>
        <taxon>Vibrionales</taxon>
        <taxon>Vibrionaceae</taxon>
        <taxon>Vibrio</taxon>
    </lineage>
</organism>
<dbReference type="InterPro" id="IPR036634">
    <property type="entry name" value="PRD_sf"/>
</dbReference>
<reference evidence="2 3" key="1">
    <citation type="journal article" date="2021" name="PeerJ">
        <title>Analysis of 44 Vibrio anguillarum genomes reveals high genetic diversity.</title>
        <authorList>
            <person name="Hansen M.J."/>
            <person name="Dalsgaard I."/>
        </authorList>
    </citation>
    <scope>NUCLEOTIDE SEQUENCE</scope>
    <source>
        <strain evidence="1 3">040915-1/1B</strain>
        <strain evidence="2">850617-1/1</strain>
    </source>
</reference>
<comment type="caution">
    <text evidence="2">The sequence shown here is derived from an EMBL/GenBank/DDBJ whole genome shotgun (WGS) entry which is preliminary data.</text>
</comment>
<dbReference type="Gene3D" id="1.10.1790.10">
    <property type="entry name" value="PRD domain"/>
    <property type="match status" value="1"/>
</dbReference>
<dbReference type="Proteomes" id="UP000726136">
    <property type="component" value="Unassembled WGS sequence"/>
</dbReference>
<proteinExistence type="predicted"/>
<dbReference type="EMBL" id="SCLC01000004">
    <property type="protein sequence ID" value="MBF4434383.1"/>
    <property type="molecule type" value="Genomic_DNA"/>
</dbReference>
<dbReference type="SUPFAM" id="SSF63520">
    <property type="entry name" value="PTS-regulatory domain, PRD"/>
    <property type="match status" value="1"/>
</dbReference>
<evidence type="ECO:0000313" key="4">
    <source>
        <dbReference type="Proteomes" id="UP000786185"/>
    </source>
</evidence>
<dbReference type="EMBL" id="RDPI01000508">
    <property type="protein sequence ID" value="MBF4376028.1"/>
    <property type="molecule type" value="Genomic_DNA"/>
</dbReference>
<dbReference type="AlphaFoldDB" id="A0AAW4BHT8"/>
<protein>
    <recommendedName>
        <fullName evidence="5">PRD domain-containing protein</fullName>
    </recommendedName>
</protein>
<dbReference type="GO" id="GO:0006355">
    <property type="term" value="P:regulation of DNA-templated transcription"/>
    <property type="evidence" value="ECO:0007669"/>
    <property type="project" value="InterPro"/>
</dbReference>